<comment type="caution">
    <text evidence="4">The sequence shown here is derived from an EMBL/GenBank/DDBJ whole genome shotgun (WGS) entry which is preliminary data.</text>
</comment>
<dbReference type="STRING" id="690879.TSACC_2238"/>
<dbReference type="InParanoid" id="A0A146G484"/>
<dbReference type="Proteomes" id="UP000076023">
    <property type="component" value="Unassembled WGS sequence"/>
</dbReference>
<keyword evidence="1" id="KW-0488">Methylation</keyword>
<evidence type="ECO:0000259" key="3">
    <source>
        <dbReference type="Pfam" id="PF07589"/>
    </source>
</evidence>
<dbReference type="Gene3D" id="3.30.700.10">
    <property type="entry name" value="Glycoprotein, Type 4 Pilin"/>
    <property type="match status" value="1"/>
</dbReference>
<dbReference type="EMBL" id="BDCO01000002">
    <property type="protein sequence ID" value="GAT31844.1"/>
    <property type="molecule type" value="Genomic_DNA"/>
</dbReference>
<dbReference type="GO" id="GO:0015627">
    <property type="term" value="C:type II protein secretion system complex"/>
    <property type="evidence" value="ECO:0007669"/>
    <property type="project" value="InterPro"/>
</dbReference>
<evidence type="ECO:0000313" key="4">
    <source>
        <dbReference type="EMBL" id="GAT31844.1"/>
    </source>
</evidence>
<keyword evidence="5" id="KW-1185">Reference proteome</keyword>
<dbReference type="InterPro" id="IPR027558">
    <property type="entry name" value="Pre_pil_HX9DG_C"/>
</dbReference>
<dbReference type="SUPFAM" id="SSF54523">
    <property type="entry name" value="Pili subunits"/>
    <property type="match status" value="1"/>
</dbReference>
<dbReference type="InterPro" id="IPR013424">
    <property type="entry name" value="Ice-binding_C"/>
</dbReference>
<gene>
    <name evidence="4" type="ORF">TSACC_2238</name>
</gene>
<keyword evidence="2" id="KW-0812">Transmembrane</keyword>
<dbReference type="InterPro" id="IPR000983">
    <property type="entry name" value="Bac_GSPG_pilin"/>
</dbReference>
<keyword evidence="2" id="KW-1133">Transmembrane helix</keyword>
<keyword evidence="2" id="KW-0472">Membrane</keyword>
<name>A0A146G484_TERSA</name>
<protein>
    <submittedName>
        <fullName evidence="4">Prepilin-type N-terminal cleavage/methylation domain-containing protein</fullName>
    </submittedName>
</protein>
<reference evidence="5" key="1">
    <citation type="journal article" date="2017" name="Genome Announc.">
        <title>Draft Genome Sequence of Terrimicrobium sacchariphilum NM-5T, a Facultative Anaerobic Soil Bacterium of the Class Spartobacteria.</title>
        <authorList>
            <person name="Qiu Y.L."/>
            <person name="Tourlousse D.M."/>
            <person name="Matsuura N."/>
            <person name="Ohashi A."/>
            <person name="Sekiguchi Y."/>
        </authorList>
    </citation>
    <scope>NUCLEOTIDE SEQUENCE [LARGE SCALE GENOMIC DNA]</scope>
    <source>
        <strain evidence="5">NM-5</strain>
    </source>
</reference>
<dbReference type="AlphaFoldDB" id="A0A146G484"/>
<proteinExistence type="predicted"/>
<dbReference type="Pfam" id="PF07589">
    <property type="entry name" value="PEP-CTERM"/>
    <property type="match status" value="1"/>
</dbReference>
<dbReference type="NCBIfam" id="TIGR02532">
    <property type="entry name" value="IV_pilin_GFxxxE"/>
    <property type="match status" value="1"/>
</dbReference>
<sequence>MRDALFAKSFVCRETRPMQFPLTPPYRCRLTKSPVAAVLKPASLAACIVALMGQSLNASSVTWDGGGANALWGTANNWDTNTLPASVDDITFGSGFTSGSPSLGGVSYTVNSLTFNGSTAISLVTGGGSPTITLTSGLLTKSTTAAVTIAPNILLGANGSWSNSSTPSANALKVTGVISDGAASYGLTLSGGGRVELYANNTFDGGVTANSVNLGVYNNGALGTGALTVQGASAVFFTAGTVANNIVFNSPSGFTGLYSGSYTSATNNFSTTFTGSITGAMNNQQLRVGGNGRTWVFGTINLTGMQSAGLQLVPEEASSSSSYIFSSTPTLSNGRILLGATSAAGAQGNLLVNAATTFNVTRITQNSGGGRDTIGGIHTSGTATFSQSEGILLNDVTAGQVNLISLNSGATTDFASLLDDGTNSVGVTVNGTYRQIDTTASAGQANPVYMTQTPTGKVRLSKSTGNTYDGGTVVSAGTLLVANTSGSATGTGSVSVESGAVLGGTGIIAPGGAGTVLVKSGATLAPGEGIGQIRFNGAATSAAVLSLESGAAFSFELGAPGVSDSVAMWNYALGDLVLNGNVVNFTNLGGLAEGTYTLFSFFSDSGTTLTASGLASGLTIGTGLESYSGSYFVYGPDSINLVVAVPEPSTIWLLVAVGVLGLCKMRMTSVSNGRSVAFGFRKVNGFTLMEVLAAVAVIAVLAALILPAMQGLRQKGLSILCLQNLRTLAVAYSQYRADRDGLPLPRGVTSTDPDSENGHNFSGISLLRQYYQGGTGPYVFTPRGQYIEVKTEKCPMSAIRKETTTANYNFIAKDNYLSYTGNNAVRMDLYFSNHSKTPLMWESWSINWGSNPYMPMRHSGKVNMAFLDGHVESIPGTDGRLYKGYIESIYKTGTVDETKQGSGIALARETYP</sequence>
<feature type="domain" description="Ice-binding protein C-terminal" evidence="3">
    <location>
        <begin position="644"/>
        <end position="663"/>
    </location>
</feature>
<accession>A0A146G484</accession>
<dbReference type="GO" id="GO:0015628">
    <property type="term" value="P:protein secretion by the type II secretion system"/>
    <property type="evidence" value="ECO:0007669"/>
    <property type="project" value="InterPro"/>
</dbReference>
<dbReference type="FunCoup" id="A0A146G484">
    <property type="interactions" value="3"/>
</dbReference>
<dbReference type="InterPro" id="IPR045584">
    <property type="entry name" value="Pilin-like"/>
</dbReference>
<dbReference type="Pfam" id="PF07963">
    <property type="entry name" value="N_methyl"/>
    <property type="match status" value="1"/>
</dbReference>
<dbReference type="PRINTS" id="PR00813">
    <property type="entry name" value="BCTERIALGSPG"/>
</dbReference>
<feature type="transmembrane region" description="Helical" evidence="2">
    <location>
        <begin position="649"/>
        <end position="667"/>
    </location>
</feature>
<dbReference type="NCBIfam" id="TIGR04294">
    <property type="entry name" value="pre_pil_HX9DG"/>
    <property type="match status" value="1"/>
</dbReference>
<organism evidence="4 5">
    <name type="scientific">Terrimicrobium sacchariphilum</name>
    <dbReference type="NCBI Taxonomy" id="690879"/>
    <lineage>
        <taxon>Bacteria</taxon>
        <taxon>Pseudomonadati</taxon>
        <taxon>Verrucomicrobiota</taxon>
        <taxon>Terrimicrobiia</taxon>
        <taxon>Terrimicrobiales</taxon>
        <taxon>Terrimicrobiaceae</taxon>
        <taxon>Terrimicrobium</taxon>
    </lineage>
</organism>
<evidence type="ECO:0000256" key="1">
    <source>
        <dbReference type="ARBA" id="ARBA00022481"/>
    </source>
</evidence>
<dbReference type="InterPro" id="IPR012902">
    <property type="entry name" value="N_methyl_site"/>
</dbReference>
<feature type="transmembrane region" description="Helical" evidence="2">
    <location>
        <begin position="688"/>
        <end position="709"/>
    </location>
</feature>
<dbReference type="NCBIfam" id="TIGR02595">
    <property type="entry name" value="PEP_CTERM"/>
    <property type="match status" value="1"/>
</dbReference>
<evidence type="ECO:0000256" key="2">
    <source>
        <dbReference type="SAM" id="Phobius"/>
    </source>
</evidence>
<dbReference type="PANTHER" id="PTHR30093">
    <property type="entry name" value="GENERAL SECRETION PATHWAY PROTEIN G"/>
    <property type="match status" value="1"/>
</dbReference>
<evidence type="ECO:0000313" key="5">
    <source>
        <dbReference type="Proteomes" id="UP000076023"/>
    </source>
</evidence>